<reference evidence="10" key="1">
    <citation type="journal article" date="2022" name="DNA Res.">
        <title>Genome analysis of five recently described species of the CUG-Ser clade uncovers Candida theae as a new hybrid lineage with pathogenic potential in the Candida parapsilosis species complex.</title>
        <authorList>
            <person name="Mixao V."/>
            <person name="Del Olmo V."/>
            <person name="Hegedusova E."/>
            <person name="Saus E."/>
            <person name="Pryszcz L."/>
            <person name="Cillingova A."/>
            <person name="Nosek J."/>
            <person name="Gabaldon T."/>
        </authorList>
    </citation>
    <scope>NUCLEOTIDE SEQUENCE</scope>
    <source>
        <strain evidence="10">CBS 10844</strain>
    </source>
</reference>
<comment type="similarity">
    <text evidence="2">Belongs to the malic enzymes family.</text>
</comment>
<feature type="active site" description="Proton acceptor" evidence="5">
    <location>
        <position position="242"/>
    </location>
</feature>
<feature type="domain" description="Malic enzyme N-terminal" evidence="9">
    <location>
        <begin position="147"/>
        <end position="328"/>
    </location>
</feature>
<dbReference type="SMART" id="SM00919">
    <property type="entry name" value="Malic_M"/>
    <property type="match status" value="1"/>
</dbReference>
<dbReference type="InterPro" id="IPR001891">
    <property type="entry name" value="Malic_OxRdtase"/>
</dbReference>
<organism evidence="10 11">
    <name type="scientific">Candida oxycetoniae</name>
    <dbReference type="NCBI Taxonomy" id="497107"/>
    <lineage>
        <taxon>Eukaryota</taxon>
        <taxon>Fungi</taxon>
        <taxon>Dikarya</taxon>
        <taxon>Ascomycota</taxon>
        <taxon>Saccharomycotina</taxon>
        <taxon>Pichiomycetes</taxon>
        <taxon>Debaryomycetaceae</taxon>
        <taxon>Candida/Lodderomyces clade</taxon>
        <taxon>Candida</taxon>
    </lineage>
</organism>
<dbReference type="InterPro" id="IPR037062">
    <property type="entry name" value="Malic_N_dom_sf"/>
</dbReference>
<name>A0AAI9WXX3_9ASCO</name>
<dbReference type="PIRSF" id="PIRSF000106">
    <property type="entry name" value="ME"/>
    <property type="match status" value="1"/>
</dbReference>
<dbReference type="Pfam" id="PF00390">
    <property type="entry name" value="malic"/>
    <property type="match status" value="1"/>
</dbReference>
<proteinExistence type="inferred from homology"/>
<dbReference type="Proteomes" id="UP001202479">
    <property type="component" value="Unassembled WGS sequence"/>
</dbReference>
<dbReference type="GO" id="GO:0004471">
    <property type="term" value="F:malate dehydrogenase (decarboxylating) (NAD+) activity"/>
    <property type="evidence" value="ECO:0007669"/>
    <property type="project" value="TreeGrafter"/>
</dbReference>
<dbReference type="SUPFAM" id="SSF51735">
    <property type="entry name" value="NAD(P)-binding Rossmann-fold domains"/>
    <property type="match status" value="1"/>
</dbReference>
<feature type="binding site" evidence="7">
    <location>
        <position position="337"/>
    </location>
    <ligand>
        <name>a divalent metal cation</name>
        <dbReference type="ChEBI" id="CHEBI:60240"/>
    </ligand>
</feature>
<keyword evidence="4" id="KW-0520">NAD</keyword>
<dbReference type="Gene3D" id="3.40.50.10380">
    <property type="entry name" value="Malic enzyme, N-terminal domain"/>
    <property type="match status" value="1"/>
</dbReference>
<evidence type="ECO:0000313" key="10">
    <source>
        <dbReference type="EMBL" id="KAI3404230.1"/>
    </source>
</evidence>
<feature type="active site" description="Proton donor" evidence="5">
    <location>
        <position position="170"/>
    </location>
</feature>
<evidence type="ECO:0000256" key="6">
    <source>
        <dbReference type="PIRSR" id="PIRSR000106-2"/>
    </source>
</evidence>
<dbReference type="PRINTS" id="PR00072">
    <property type="entry name" value="MALOXRDTASE"/>
</dbReference>
<dbReference type="GO" id="GO:0005739">
    <property type="term" value="C:mitochondrion"/>
    <property type="evidence" value="ECO:0007669"/>
    <property type="project" value="TreeGrafter"/>
</dbReference>
<dbReference type="SMART" id="SM01274">
    <property type="entry name" value="malic"/>
    <property type="match status" value="1"/>
</dbReference>
<feature type="binding site" evidence="6">
    <location>
        <position position="480"/>
    </location>
    <ligand>
        <name>(S)-malate</name>
        <dbReference type="ChEBI" id="CHEBI:15589"/>
    </ligand>
</feature>
<evidence type="ECO:0000256" key="1">
    <source>
        <dbReference type="ARBA" id="ARBA00001936"/>
    </source>
</evidence>
<dbReference type="AlphaFoldDB" id="A0AAI9WXX3"/>
<comment type="caution">
    <text evidence="10">The sequence shown here is derived from an EMBL/GenBank/DDBJ whole genome shotgun (WGS) entry which is preliminary data.</text>
</comment>
<dbReference type="PANTHER" id="PTHR23406">
    <property type="entry name" value="MALIC ENZYME-RELATED"/>
    <property type="match status" value="1"/>
</dbReference>
<dbReference type="Gene3D" id="3.40.50.720">
    <property type="entry name" value="NAD(P)-binding Rossmann-like Domain"/>
    <property type="match status" value="1"/>
</dbReference>
<dbReference type="GeneID" id="73380608"/>
<dbReference type="NCBIfam" id="NF010052">
    <property type="entry name" value="PRK13529.1"/>
    <property type="match status" value="1"/>
</dbReference>
<dbReference type="EMBL" id="JAHUZD010000106">
    <property type="protein sequence ID" value="KAI3404230.1"/>
    <property type="molecule type" value="Genomic_DNA"/>
</dbReference>
<dbReference type="InterPro" id="IPR012302">
    <property type="entry name" value="Malic_NAD-bd"/>
</dbReference>
<dbReference type="RefSeq" id="XP_049179975.1">
    <property type="nucleotide sequence ID" value="XM_049324278.1"/>
</dbReference>
<protein>
    <submittedName>
        <fullName evidence="10">MAE1</fullName>
    </submittedName>
</protein>
<evidence type="ECO:0000256" key="3">
    <source>
        <dbReference type="ARBA" id="ARBA00022723"/>
    </source>
</evidence>
<evidence type="ECO:0000256" key="7">
    <source>
        <dbReference type="PIRSR" id="PIRSR000106-3"/>
    </source>
</evidence>
<gene>
    <name evidence="10" type="ORF">KGF56_002991</name>
</gene>
<dbReference type="SUPFAM" id="SSF53223">
    <property type="entry name" value="Aminoacid dehydrogenase-like, N-terminal domain"/>
    <property type="match status" value="1"/>
</dbReference>
<dbReference type="Pfam" id="PF03949">
    <property type="entry name" value="Malic_M"/>
    <property type="match status" value="1"/>
</dbReference>
<evidence type="ECO:0000259" key="8">
    <source>
        <dbReference type="SMART" id="SM00919"/>
    </source>
</evidence>
<dbReference type="PANTHER" id="PTHR23406:SF34">
    <property type="entry name" value="NAD-DEPENDENT MALIC ENZYME, MITOCHONDRIAL"/>
    <property type="match status" value="1"/>
</dbReference>
<keyword evidence="3 7" id="KW-0479">Metal-binding</keyword>
<evidence type="ECO:0000313" key="11">
    <source>
        <dbReference type="Proteomes" id="UP001202479"/>
    </source>
</evidence>
<evidence type="ECO:0000256" key="5">
    <source>
        <dbReference type="PIRSR" id="PIRSR000106-1"/>
    </source>
</evidence>
<dbReference type="GO" id="GO:0046872">
    <property type="term" value="F:metal ion binding"/>
    <property type="evidence" value="ECO:0007669"/>
    <property type="project" value="UniProtKB-KW"/>
</dbReference>
<dbReference type="GO" id="GO:0006108">
    <property type="term" value="P:malate metabolic process"/>
    <property type="evidence" value="ECO:0007669"/>
    <property type="project" value="TreeGrafter"/>
</dbReference>
<evidence type="ECO:0000259" key="9">
    <source>
        <dbReference type="SMART" id="SM01274"/>
    </source>
</evidence>
<dbReference type="GO" id="GO:0005829">
    <property type="term" value="C:cytosol"/>
    <property type="evidence" value="ECO:0007669"/>
    <property type="project" value="TreeGrafter"/>
</dbReference>
<comment type="cofactor">
    <cofactor evidence="1">
        <name>Mn(2+)</name>
        <dbReference type="ChEBI" id="CHEBI:29035"/>
    </cofactor>
</comment>
<accession>A0AAI9WXX3</accession>
<dbReference type="InterPro" id="IPR012301">
    <property type="entry name" value="Malic_N_dom"/>
</dbReference>
<feature type="domain" description="Malic enzyme NAD-binding" evidence="8">
    <location>
        <begin position="338"/>
        <end position="589"/>
    </location>
</feature>
<evidence type="ECO:0000256" key="4">
    <source>
        <dbReference type="ARBA" id="ARBA00023027"/>
    </source>
</evidence>
<sequence>MHKTATRSIARTRYFQARYQHTNAVRIAARASISTSAAAEAAAAEAAMKEIKTPIGPEAQRRQSIVKTSRLSREGAKECPLSGFSLLNSPFYNKGSAFTDEERKAFELVGLLPTGVNTLEEQVERAYFQYSTRVDDLSKNSFMDSLRLQNKVLFFALVKKHIKEMLPIIYTPTIGDAIEGYSRRFRKPEGCFLNITDPDSIEKSLANFGTDKDVDMAVITDGSAILGIGDWSIQGILIAVGKGNIITVAGGINPRRIVAIGVDAGTNNEKLLRDPLYMGNRFPRVEGKEYYDFMDKVIMAYKKRFPSSVLHFEDFSTLAAKTLLDKYRDQLACFNDDMQGTGCVIVASIKAAMKVTNRKFTESSILIYGAGAAGMGIATQIVSNLVSSGLTPEQARSKVFLMDRFGLVTESTQASPSQHEFAKPDKDWEGIDKHSLVDVVNKVKPTILIGSSTRPKAFNEEVVKTMYKYNKDPVIFPLSNPTKLHEAYPVDIMKWTDNRALIATGSPFDPVDGYVISENNNCFAFPGIVLGSVLARTTKITDEMISAAVEALSDMSPKLNDPKAGLLPDITEIHDVSAHVATAVVLQSLKEGTAQVEGEKIPDDGYVRVPTEYNACLKWVKSQMWKPEYMPLIKVEYVPEVHTNQY</sequence>
<dbReference type="InterPro" id="IPR036291">
    <property type="entry name" value="NAD(P)-bd_dom_sf"/>
</dbReference>
<evidence type="ECO:0000256" key="2">
    <source>
        <dbReference type="ARBA" id="ARBA00008785"/>
    </source>
</evidence>
<dbReference type="FunFam" id="3.40.50.10380:FF:000001">
    <property type="entry name" value="NAD-dependent malic enzyme"/>
    <property type="match status" value="1"/>
</dbReference>
<dbReference type="InterPro" id="IPR046346">
    <property type="entry name" value="Aminoacid_DH-like_N_sf"/>
</dbReference>
<keyword evidence="11" id="KW-1185">Reference proteome</keyword>
<dbReference type="GO" id="GO:0051287">
    <property type="term" value="F:NAD binding"/>
    <property type="evidence" value="ECO:0007669"/>
    <property type="project" value="InterPro"/>
</dbReference>
<feature type="binding site" evidence="7">
    <location>
        <position position="314"/>
    </location>
    <ligand>
        <name>a divalent metal cation</name>
        <dbReference type="ChEBI" id="CHEBI:60240"/>
    </ligand>
</feature>
<comment type="cofactor">
    <cofactor evidence="7">
        <name>Mg(2+)</name>
        <dbReference type="ChEBI" id="CHEBI:18420"/>
    </cofactor>
    <cofactor evidence="7">
        <name>Mn(2+)</name>
        <dbReference type="ChEBI" id="CHEBI:29035"/>
    </cofactor>
    <text evidence="7">Divalent metal cations. Prefers magnesium or manganese.</text>
</comment>
<feature type="binding site" evidence="7">
    <location>
        <position position="313"/>
    </location>
    <ligand>
        <name>a divalent metal cation</name>
        <dbReference type="ChEBI" id="CHEBI:60240"/>
    </ligand>
</feature>
<feature type="binding site" evidence="6">
    <location>
        <position position="520"/>
    </location>
    <ligand>
        <name>(S)-malate</name>
        <dbReference type="ChEBI" id="CHEBI:15589"/>
    </ligand>
</feature>